<dbReference type="AlphaFoldDB" id="A0A2Y9RGP2"/>
<accession>A0A2Y9RGP2</accession>
<dbReference type="GeneID" id="111821266"/>
<proteinExistence type="predicted"/>
<feature type="compositionally biased region" description="Low complexity" evidence="1">
    <location>
        <begin position="13"/>
        <end position="24"/>
    </location>
</feature>
<protein>
    <submittedName>
        <fullName evidence="3">Myristoylated alanine-rich C-kinase substrate-like</fullName>
    </submittedName>
</protein>
<dbReference type="InParanoid" id="A0A2Y9RGP2"/>
<evidence type="ECO:0000313" key="2">
    <source>
        <dbReference type="Proteomes" id="UP000248480"/>
    </source>
</evidence>
<feature type="compositionally biased region" description="Low complexity" evidence="1">
    <location>
        <begin position="96"/>
        <end position="116"/>
    </location>
</feature>
<evidence type="ECO:0000256" key="1">
    <source>
        <dbReference type="SAM" id="MobiDB-lite"/>
    </source>
</evidence>
<gene>
    <name evidence="3" type="primary">LOC111821266</name>
</gene>
<dbReference type="KEGG" id="tmu:111821266"/>
<keyword evidence="2" id="KW-1185">Reference proteome</keyword>
<sequence>MATAGISRSGQPAAAPAGLATAKARSAPSPGGAKWTKGDPQARALGASGAPETPSLSEATHFPSEGAAESRRGRRSASAFPLGASVPSAAGERSATQRAPFPAAAAAATQPIAQTQRVQPARLGRCFWKRGVGLEAPRHLREDTKNIMHCPSA</sequence>
<dbReference type="Proteomes" id="UP000248480">
    <property type="component" value="Unplaced"/>
</dbReference>
<name>A0A2Y9RGP2_TRIMA</name>
<feature type="compositionally biased region" description="Polar residues" evidence="1">
    <location>
        <begin position="1"/>
        <end position="10"/>
    </location>
</feature>
<dbReference type="RefSeq" id="XP_023590738.1">
    <property type="nucleotide sequence ID" value="XM_023734970.1"/>
</dbReference>
<organism evidence="2 3">
    <name type="scientific">Trichechus manatus latirostris</name>
    <name type="common">Florida manatee</name>
    <dbReference type="NCBI Taxonomy" id="127582"/>
    <lineage>
        <taxon>Eukaryota</taxon>
        <taxon>Metazoa</taxon>
        <taxon>Chordata</taxon>
        <taxon>Craniata</taxon>
        <taxon>Vertebrata</taxon>
        <taxon>Euteleostomi</taxon>
        <taxon>Mammalia</taxon>
        <taxon>Eutheria</taxon>
        <taxon>Afrotheria</taxon>
        <taxon>Sirenia</taxon>
        <taxon>Trichechidae</taxon>
        <taxon>Trichechus</taxon>
    </lineage>
</organism>
<feature type="region of interest" description="Disordered" evidence="1">
    <location>
        <begin position="1"/>
        <end position="119"/>
    </location>
</feature>
<evidence type="ECO:0000313" key="3">
    <source>
        <dbReference type="RefSeq" id="XP_023590738.1"/>
    </source>
</evidence>
<reference evidence="3" key="1">
    <citation type="submission" date="2025-08" db="UniProtKB">
        <authorList>
            <consortium name="RefSeq"/>
        </authorList>
    </citation>
    <scope>IDENTIFICATION</scope>
</reference>